<dbReference type="WBParaSite" id="SSLN_0001127301-mRNA-1">
    <property type="protein sequence ID" value="SSLN_0001127301-mRNA-1"/>
    <property type="gene ID" value="SSLN_0001127301"/>
</dbReference>
<proteinExistence type="predicted"/>
<evidence type="ECO:0000313" key="1">
    <source>
        <dbReference type="EMBL" id="VDL97235.1"/>
    </source>
</evidence>
<evidence type="ECO:0000313" key="3">
    <source>
        <dbReference type="WBParaSite" id="SSLN_0001127301-mRNA-1"/>
    </source>
</evidence>
<protein>
    <submittedName>
        <fullName evidence="1 3">Uncharacterized protein</fullName>
    </submittedName>
</protein>
<dbReference type="Proteomes" id="UP000275846">
    <property type="component" value="Unassembled WGS sequence"/>
</dbReference>
<evidence type="ECO:0000313" key="2">
    <source>
        <dbReference type="Proteomes" id="UP000275846"/>
    </source>
</evidence>
<dbReference type="AlphaFoldDB" id="A0A183T302"/>
<gene>
    <name evidence="1" type="ORF">SSLN_LOCUS10850</name>
</gene>
<keyword evidence="2" id="KW-1185">Reference proteome</keyword>
<organism evidence="3">
    <name type="scientific">Schistocephalus solidus</name>
    <name type="common">Tapeworm</name>
    <dbReference type="NCBI Taxonomy" id="70667"/>
    <lineage>
        <taxon>Eukaryota</taxon>
        <taxon>Metazoa</taxon>
        <taxon>Spiralia</taxon>
        <taxon>Lophotrochozoa</taxon>
        <taxon>Platyhelminthes</taxon>
        <taxon>Cestoda</taxon>
        <taxon>Eucestoda</taxon>
        <taxon>Diphyllobothriidea</taxon>
        <taxon>Diphyllobothriidae</taxon>
        <taxon>Schistocephalus</taxon>
    </lineage>
</organism>
<name>A0A183T302_SCHSO</name>
<dbReference type="EMBL" id="UYSU01036127">
    <property type="protein sequence ID" value="VDL97235.1"/>
    <property type="molecule type" value="Genomic_DNA"/>
</dbReference>
<dbReference type="OrthoDB" id="6296955at2759"/>
<reference evidence="1 2" key="2">
    <citation type="submission" date="2018-11" db="EMBL/GenBank/DDBJ databases">
        <authorList>
            <consortium name="Pathogen Informatics"/>
        </authorList>
    </citation>
    <scope>NUCLEOTIDE SEQUENCE [LARGE SCALE GENOMIC DNA]</scope>
    <source>
        <strain evidence="1 2">NST_G2</strain>
    </source>
</reference>
<sequence length="107" mass="11936">MGHKHFIEPKIISASPPLSQQIAFTIVCQPPHDFGGEINSQSTEAAEENKGHNRHQMLSLLMAHTSREVLSKFERAELRKLKAEKDLFIAPMDKGRSTVVVVVDSTD</sequence>
<reference evidence="3" key="1">
    <citation type="submission" date="2016-06" db="UniProtKB">
        <authorList>
            <consortium name="WormBaseParasite"/>
        </authorList>
    </citation>
    <scope>IDENTIFICATION</scope>
</reference>
<accession>A0A183T302</accession>